<evidence type="ECO:0000259" key="4">
    <source>
        <dbReference type="PROSITE" id="PS01124"/>
    </source>
</evidence>
<dbReference type="InterPro" id="IPR018062">
    <property type="entry name" value="HTH_AraC-typ_CS"/>
</dbReference>
<dbReference type="Proteomes" id="UP001589844">
    <property type="component" value="Unassembled WGS sequence"/>
</dbReference>
<dbReference type="PANTHER" id="PTHR46796:SF14">
    <property type="entry name" value="TRANSCRIPTIONAL REGULATORY PROTEIN"/>
    <property type="match status" value="1"/>
</dbReference>
<organism evidence="5 6">
    <name type="scientific">Undibacterium danionis</name>
    <dbReference type="NCBI Taxonomy" id="1812100"/>
    <lineage>
        <taxon>Bacteria</taxon>
        <taxon>Pseudomonadati</taxon>
        <taxon>Pseudomonadota</taxon>
        <taxon>Betaproteobacteria</taxon>
        <taxon>Burkholderiales</taxon>
        <taxon>Oxalobacteraceae</taxon>
        <taxon>Undibacterium</taxon>
    </lineage>
</organism>
<accession>A0ABV6IIW2</accession>
<gene>
    <name evidence="5" type="ORF">ACFFJH_18285</name>
</gene>
<dbReference type="InterPro" id="IPR020449">
    <property type="entry name" value="Tscrpt_reg_AraC-type_HTH"/>
</dbReference>
<reference evidence="5 6" key="1">
    <citation type="submission" date="2024-09" db="EMBL/GenBank/DDBJ databases">
        <authorList>
            <person name="Sun Q."/>
            <person name="Mori K."/>
        </authorList>
    </citation>
    <scope>NUCLEOTIDE SEQUENCE [LARGE SCALE GENOMIC DNA]</scope>
    <source>
        <strain evidence="5 6">CCM 8677</strain>
    </source>
</reference>
<dbReference type="EMBL" id="JBHLXJ010000032">
    <property type="protein sequence ID" value="MFC0351772.1"/>
    <property type="molecule type" value="Genomic_DNA"/>
</dbReference>
<keyword evidence="6" id="KW-1185">Reference proteome</keyword>
<dbReference type="InterPro" id="IPR018060">
    <property type="entry name" value="HTH_AraC"/>
</dbReference>
<dbReference type="InterPro" id="IPR050204">
    <property type="entry name" value="AraC_XylS_family_regulators"/>
</dbReference>
<dbReference type="InterPro" id="IPR009057">
    <property type="entry name" value="Homeodomain-like_sf"/>
</dbReference>
<evidence type="ECO:0000313" key="6">
    <source>
        <dbReference type="Proteomes" id="UP001589844"/>
    </source>
</evidence>
<keyword evidence="2" id="KW-0238">DNA-binding</keyword>
<dbReference type="RefSeq" id="WP_390214427.1">
    <property type="nucleotide sequence ID" value="NZ_JBHLXJ010000032.1"/>
</dbReference>
<sequence>MQSDFSIGSTALQRWLNEINLGAKPSMILPSLPQSRVSLLRWQIDHYSSKIHKASPLDSEYRVSLLLAPLTASIWKNGQLDWTGELASGSFRICAPGSASEWSQNSSCDIVNLFLPKQLINALCEAHAQEASSLGVKIQGKITSTLQTQKALKNSERFVKLPDTGYRQDRFVLHTIEQLLHAQSLRSKLARLSCDYLAFSLATYLVANYSEVGSFPSVKSGRISRNYVRLQTALDFLEQNLNEELTLSQLAACSNMSTSHFVREFSACFGETPHRYILRKRLDIARKRLIETQIPITELAMELGFHDASHLSRAFNRQFGSAPSEFRRVYTAK</sequence>
<dbReference type="Gene3D" id="1.10.10.60">
    <property type="entry name" value="Homeodomain-like"/>
    <property type="match status" value="2"/>
</dbReference>
<dbReference type="PRINTS" id="PR00032">
    <property type="entry name" value="HTHARAC"/>
</dbReference>
<proteinExistence type="predicted"/>
<comment type="caution">
    <text evidence="5">The sequence shown here is derived from an EMBL/GenBank/DDBJ whole genome shotgun (WGS) entry which is preliminary data.</text>
</comment>
<evidence type="ECO:0000256" key="1">
    <source>
        <dbReference type="ARBA" id="ARBA00023015"/>
    </source>
</evidence>
<name>A0ABV6IIW2_9BURK</name>
<keyword evidence="3" id="KW-0804">Transcription</keyword>
<dbReference type="PANTHER" id="PTHR46796">
    <property type="entry name" value="HTH-TYPE TRANSCRIPTIONAL ACTIVATOR RHAS-RELATED"/>
    <property type="match status" value="1"/>
</dbReference>
<keyword evidence="1" id="KW-0805">Transcription regulation</keyword>
<dbReference type="SMART" id="SM00342">
    <property type="entry name" value="HTH_ARAC"/>
    <property type="match status" value="1"/>
</dbReference>
<dbReference type="SUPFAM" id="SSF46689">
    <property type="entry name" value="Homeodomain-like"/>
    <property type="match status" value="2"/>
</dbReference>
<protein>
    <submittedName>
        <fullName evidence="5">Helix-turn-helix domain-containing protein</fullName>
    </submittedName>
</protein>
<dbReference type="Pfam" id="PF12833">
    <property type="entry name" value="HTH_18"/>
    <property type="match status" value="1"/>
</dbReference>
<feature type="domain" description="HTH araC/xylS-type" evidence="4">
    <location>
        <begin position="231"/>
        <end position="329"/>
    </location>
</feature>
<dbReference type="PROSITE" id="PS01124">
    <property type="entry name" value="HTH_ARAC_FAMILY_2"/>
    <property type="match status" value="1"/>
</dbReference>
<dbReference type="PROSITE" id="PS00041">
    <property type="entry name" value="HTH_ARAC_FAMILY_1"/>
    <property type="match status" value="1"/>
</dbReference>
<evidence type="ECO:0000313" key="5">
    <source>
        <dbReference type="EMBL" id="MFC0351772.1"/>
    </source>
</evidence>
<evidence type="ECO:0000256" key="3">
    <source>
        <dbReference type="ARBA" id="ARBA00023163"/>
    </source>
</evidence>
<evidence type="ECO:0000256" key="2">
    <source>
        <dbReference type="ARBA" id="ARBA00023125"/>
    </source>
</evidence>